<dbReference type="CDD" id="cd11528">
    <property type="entry name" value="NTP-PPase_MazG_Nterm"/>
    <property type="match status" value="1"/>
</dbReference>
<dbReference type="InterPro" id="IPR011551">
    <property type="entry name" value="NTP_PyrPHydrolase_MazG"/>
</dbReference>
<dbReference type="Pfam" id="PF03819">
    <property type="entry name" value="MazG"/>
    <property type="match status" value="2"/>
</dbReference>
<dbReference type="STRING" id="157838.AN964_20625"/>
<dbReference type="CDD" id="cd11723">
    <property type="entry name" value="YabN_N_like"/>
    <property type="match status" value="1"/>
</dbReference>
<dbReference type="InterPro" id="IPR024180">
    <property type="entry name" value="Tetrapyrrole_Mease/MazG_pred"/>
</dbReference>
<dbReference type="InterPro" id="IPR014777">
    <property type="entry name" value="4pyrrole_Mease_sub1"/>
</dbReference>
<evidence type="ECO:0000313" key="4">
    <source>
        <dbReference type="Proteomes" id="UP000051888"/>
    </source>
</evidence>
<dbReference type="InterPro" id="IPR048011">
    <property type="entry name" value="NTP-PPase_MazG-like_C"/>
</dbReference>
<dbReference type="Pfam" id="PF00590">
    <property type="entry name" value="TP_methylase"/>
    <property type="match status" value="1"/>
</dbReference>
<reference evidence="3 4" key="1">
    <citation type="submission" date="2015-09" db="EMBL/GenBank/DDBJ databases">
        <title>Genome sequencing project for genomic taxonomy and phylogenomics of Bacillus-like bacteria.</title>
        <authorList>
            <person name="Liu B."/>
            <person name="Wang J."/>
            <person name="Zhu Y."/>
            <person name="Liu G."/>
            <person name="Chen Q."/>
            <person name="Chen Z."/>
            <person name="Lan J."/>
            <person name="Che J."/>
            <person name="Ge C."/>
            <person name="Shi H."/>
            <person name="Pan Z."/>
            <person name="Liu X."/>
        </authorList>
    </citation>
    <scope>NUCLEOTIDE SEQUENCE [LARGE SCALE GENOMIC DNA]</scope>
    <source>
        <strain evidence="3 4">LMG 18435</strain>
    </source>
</reference>
<feature type="domain" description="NTP pyrophosphohydrolase MazG-like" evidence="2">
    <location>
        <begin position="392"/>
        <end position="450"/>
    </location>
</feature>
<feature type="domain" description="Tetrapyrrole methylase" evidence="1">
    <location>
        <begin position="5"/>
        <end position="206"/>
    </location>
</feature>
<dbReference type="InterPro" id="IPR000878">
    <property type="entry name" value="4pyrrol_Mease"/>
</dbReference>
<evidence type="ECO:0008006" key="5">
    <source>
        <dbReference type="Google" id="ProtNLM"/>
    </source>
</evidence>
<accession>A0A0Q3TBC3</accession>
<dbReference type="FunFam" id="1.10.287.1080:FF:000003">
    <property type="entry name" value="Nucleoside triphosphate pyrophosphohydrolase"/>
    <property type="match status" value="1"/>
</dbReference>
<dbReference type="FunFam" id="3.40.1010.10:FF:000008">
    <property type="entry name" value="Similar to nucleoside triphosphate pyrophosphohydrolase, MazG"/>
    <property type="match status" value="1"/>
</dbReference>
<gene>
    <name evidence="3" type="ORF">AN964_20625</name>
</gene>
<dbReference type="Gene3D" id="1.10.287.1080">
    <property type="entry name" value="MazG-like"/>
    <property type="match status" value="2"/>
</dbReference>
<dbReference type="GO" id="GO:0046047">
    <property type="term" value="P:TTP catabolic process"/>
    <property type="evidence" value="ECO:0007669"/>
    <property type="project" value="TreeGrafter"/>
</dbReference>
<proteinExistence type="predicted"/>
<evidence type="ECO:0000259" key="1">
    <source>
        <dbReference type="Pfam" id="PF00590"/>
    </source>
</evidence>
<dbReference type="RefSeq" id="WP_055741687.1">
    <property type="nucleotide sequence ID" value="NZ_JAAIWL010000047.1"/>
</dbReference>
<dbReference type="InterPro" id="IPR048015">
    <property type="entry name" value="NTP-PPase_MazG-like_N"/>
</dbReference>
<evidence type="ECO:0000313" key="3">
    <source>
        <dbReference type="EMBL" id="KQL51382.1"/>
    </source>
</evidence>
<dbReference type="PIRSF" id="PIRSF002845">
    <property type="entry name" value="Ttrprl_mtas_MazG"/>
    <property type="match status" value="1"/>
</dbReference>
<dbReference type="GO" id="GO:0046076">
    <property type="term" value="P:dTTP catabolic process"/>
    <property type="evidence" value="ECO:0007669"/>
    <property type="project" value="TreeGrafter"/>
</dbReference>
<dbReference type="InterPro" id="IPR035013">
    <property type="entry name" value="YabN_N"/>
</dbReference>
<dbReference type="GO" id="GO:0046081">
    <property type="term" value="P:dUTP catabolic process"/>
    <property type="evidence" value="ECO:0007669"/>
    <property type="project" value="TreeGrafter"/>
</dbReference>
<dbReference type="SUPFAM" id="SSF101386">
    <property type="entry name" value="all-alpha NTP pyrophosphatases"/>
    <property type="match status" value="2"/>
</dbReference>
<evidence type="ECO:0000259" key="2">
    <source>
        <dbReference type="Pfam" id="PF03819"/>
    </source>
</evidence>
<dbReference type="NCBIfam" id="NF007113">
    <property type="entry name" value="PRK09562.1"/>
    <property type="match status" value="1"/>
</dbReference>
<dbReference type="OrthoDB" id="9808939at2"/>
<dbReference type="GO" id="GO:0006203">
    <property type="term" value="P:dGTP catabolic process"/>
    <property type="evidence" value="ECO:0007669"/>
    <property type="project" value="TreeGrafter"/>
</dbReference>
<dbReference type="GO" id="GO:0008168">
    <property type="term" value="F:methyltransferase activity"/>
    <property type="evidence" value="ECO:0007669"/>
    <property type="project" value="InterPro"/>
</dbReference>
<name>A0A0Q3TBC3_9BACI</name>
<dbReference type="InterPro" id="IPR035996">
    <property type="entry name" value="4pyrrol_Methylase_sf"/>
</dbReference>
<comment type="caution">
    <text evidence="3">The sequence shown here is derived from an EMBL/GenBank/DDBJ whole genome shotgun (WGS) entry which is preliminary data.</text>
</comment>
<dbReference type="NCBIfam" id="TIGR00444">
    <property type="entry name" value="mazG"/>
    <property type="match status" value="1"/>
</dbReference>
<feature type="domain" description="NTP pyrophosphohydrolase MazG-like" evidence="2">
    <location>
        <begin position="253"/>
        <end position="326"/>
    </location>
</feature>
<dbReference type="AlphaFoldDB" id="A0A0Q3TBC3"/>
<dbReference type="CDD" id="cd11529">
    <property type="entry name" value="NTP-PPase_MazG_Cterm"/>
    <property type="match status" value="1"/>
</dbReference>
<dbReference type="Gene3D" id="3.40.1010.10">
    <property type="entry name" value="Cobalt-precorrin-4 Transmethylase, Domain 1"/>
    <property type="match status" value="1"/>
</dbReference>
<dbReference type="InterPro" id="IPR004518">
    <property type="entry name" value="MazG-like_dom"/>
</dbReference>
<dbReference type="PATRIC" id="fig|157838.3.peg.4536"/>
<keyword evidence="4" id="KW-1185">Reference proteome</keyword>
<dbReference type="PANTHER" id="PTHR30522:SF0">
    <property type="entry name" value="NUCLEOSIDE TRIPHOSPHATE PYROPHOSPHOHYDROLASE"/>
    <property type="match status" value="1"/>
</dbReference>
<dbReference type="EMBL" id="LJJC01000006">
    <property type="protein sequence ID" value="KQL51382.1"/>
    <property type="molecule type" value="Genomic_DNA"/>
</dbReference>
<dbReference type="Proteomes" id="UP000051888">
    <property type="component" value="Unassembled WGS sequence"/>
</dbReference>
<dbReference type="PANTHER" id="PTHR30522">
    <property type="entry name" value="NUCLEOSIDE TRIPHOSPHATE PYROPHOSPHOHYDROLASE"/>
    <property type="match status" value="1"/>
</dbReference>
<dbReference type="GO" id="GO:0046052">
    <property type="term" value="P:UTP catabolic process"/>
    <property type="evidence" value="ECO:0007669"/>
    <property type="project" value="TreeGrafter"/>
</dbReference>
<dbReference type="FunFam" id="1.10.287.1080:FF:000001">
    <property type="entry name" value="Nucleoside triphosphate pyrophosphohydrolase"/>
    <property type="match status" value="1"/>
</dbReference>
<dbReference type="GO" id="GO:0047429">
    <property type="term" value="F:nucleoside triphosphate diphosphatase activity"/>
    <property type="evidence" value="ECO:0007669"/>
    <property type="project" value="InterPro"/>
</dbReference>
<protein>
    <recommendedName>
        <fullName evidence="5">Tetrapyrrole methylase family protein / MazG family protein</fullName>
    </recommendedName>
</protein>
<dbReference type="GO" id="GO:0006950">
    <property type="term" value="P:response to stress"/>
    <property type="evidence" value="ECO:0007669"/>
    <property type="project" value="UniProtKB-ARBA"/>
</dbReference>
<dbReference type="GO" id="GO:0046061">
    <property type="term" value="P:dATP catabolic process"/>
    <property type="evidence" value="ECO:0007669"/>
    <property type="project" value="TreeGrafter"/>
</dbReference>
<dbReference type="SUPFAM" id="SSF53790">
    <property type="entry name" value="Tetrapyrrole methylase"/>
    <property type="match status" value="1"/>
</dbReference>
<sequence>MSNQITVIGLGAGDINQLPLGIYKIVKSAKVLFLRTKEHPVVRELEEEGIHFTSFDDVYEQNDQFEMVYEEITKHLLAAARNEDITYAVPGHPLVAERTVQLLLERGKAENIDIVIAGGQSFIDPLFAAVKADPIEGFQLLDGTDLHRDDIRTNQHLIIGQVYDAFSASNVKLTLMEKYPDDYLISIVTAAGSKEERVKTIPLYELDRQVEINNLTSVYVAPMKETSLKEFTALRSIIADLRGPNGCPWDKEQTHLTLKKYLLEEAYELLEAIDEDDIDHIIEELGDVLLQVMLHAQIGEDEGMFSIEDVIEGISDKMIRRHPHVFGEVVANNVEDVLKNWSEIKGQEKGHEAKKSVLDKVGKGLPALIRAFEYQKCASKLGFDWDQAEEAWKKVLEEMKEFQAEITKKDKQKQISEFGDLLFAMVNVGRLLSIYPEEALERTNQKFKRRFQFIEEQVESSGKSFSEFTLAELDEFWDQAKKAGL</sequence>
<organism evidence="3 4">
    <name type="scientific">Heyndrickxia shackletonii</name>
    <dbReference type="NCBI Taxonomy" id="157838"/>
    <lineage>
        <taxon>Bacteria</taxon>
        <taxon>Bacillati</taxon>
        <taxon>Bacillota</taxon>
        <taxon>Bacilli</taxon>
        <taxon>Bacillales</taxon>
        <taxon>Bacillaceae</taxon>
        <taxon>Heyndrickxia</taxon>
    </lineage>
</organism>